<accession>A0ABQ4L8H5</accession>
<evidence type="ECO:0000256" key="2">
    <source>
        <dbReference type="ARBA" id="ARBA00023125"/>
    </source>
</evidence>
<evidence type="ECO:0000256" key="4">
    <source>
        <dbReference type="SAM" id="Coils"/>
    </source>
</evidence>
<reference evidence="7 8" key="1">
    <citation type="submission" date="2021-03" db="EMBL/GenBank/DDBJ databases">
        <title>Antimicrobial resistance genes in bacteria isolated from Japanese honey, and their potential for conferring macrolide and lincosamide resistance in the American foulbrood pathogen Paenibacillus larvae.</title>
        <authorList>
            <person name="Okamoto M."/>
            <person name="Kumagai M."/>
            <person name="Kanamori H."/>
            <person name="Takamatsu D."/>
        </authorList>
    </citation>
    <scope>NUCLEOTIDE SEQUENCE [LARGE SCALE GENOMIC DNA]</scope>
    <source>
        <strain evidence="7 8">J21TS7</strain>
    </source>
</reference>
<comment type="caution">
    <text evidence="7">The sequence shown here is derived from an EMBL/GenBank/DDBJ whole genome shotgun (WGS) entry which is preliminary data.</text>
</comment>
<keyword evidence="3" id="KW-0804">Transcription</keyword>
<dbReference type="PRINTS" id="PR00032">
    <property type="entry name" value="HTHARAC"/>
</dbReference>
<dbReference type="EMBL" id="BORU01000001">
    <property type="protein sequence ID" value="GIO52856.1"/>
    <property type="molecule type" value="Genomic_DNA"/>
</dbReference>
<keyword evidence="5" id="KW-1133">Transmembrane helix</keyword>
<dbReference type="InterPro" id="IPR018060">
    <property type="entry name" value="HTH_AraC"/>
</dbReference>
<dbReference type="PANTHER" id="PTHR43280:SF2">
    <property type="entry name" value="HTH-TYPE TRANSCRIPTIONAL REGULATOR EXSA"/>
    <property type="match status" value="1"/>
</dbReference>
<dbReference type="Proteomes" id="UP000676601">
    <property type="component" value="Unassembled WGS sequence"/>
</dbReference>
<dbReference type="PROSITE" id="PS00041">
    <property type="entry name" value="HTH_ARAC_FAMILY_1"/>
    <property type="match status" value="1"/>
</dbReference>
<name>A0ABQ4L8H5_9BACL</name>
<feature type="coiled-coil region" evidence="4">
    <location>
        <begin position="350"/>
        <end position="377"/>
    </location>
</feature>
<keyword evidence="2" id="KW-0238">DNA-binding</keyword>
<evidence type="ECO:0000256" key="3">
    <source>
        <dbReference type="ARBA" id="ARBA00023163"/>
    </source>
</evidence>
<feature type="domain" description="HTH araC/xylS-type" evidence="6">
    <location>
        <begin position="654"/>
        <end position="752"/>
    </location>
</feature>
<proteinExistence type="predicted"/>
<keyword evidence="4" id="KW-0175">Coiled coil</keyword>
<evidence type="ECO:0000313" key="8">
    <source>
        <dbReference type="Proteomes" id="UP000676601"/>
    </source>
</evidence>
<keyword evidence="1" id="KW-0805">Transcription regulation</keyword>
<dbReference type="InterPro" id="IPR018062">
    <property type="entry name" value="HTH_AraC-typ_CS"/>
</dbReference>
<dbReference type="SUPFAM" id="SSF46689">
    <property type="entry name" value="Homeodomain-like"/>
    <property type="match status" value="1"/>
</dbReference>
<evidence type="ECO:0000256" key="5">
    <source>
        <dbReference type="SAM" id="Phobius"/>
    </source>
</evidence>
<sequence length="762" mass="86894">MMISWIKERRRSLFVQIFVSFLALILLFGGVYTAIYHMFKGTLQEEIIQSNQSDLHDAAGRFTNQLQRLQVLLYDLYNQEDLIGFNSQLHSAESQNVDYLKARSVILQMRRDVYNPLFYLEDVIIYFDEKDFALSKSGSSSASYLFSHLYASSAYPQHFWQAASGPSDPQTFRLLPASPFHVNVTVPDAKQLLPYVYQPPAGRYQVIALIDIEKAASSFFGNTQNRTVGIMDPEGNLLYQHGKISMDTLPEFKPGQLQMLFDDTYYFKTSSDQGLTYITAVPYKHVSSQFSRVTGTVLVIFMLTLAVSVGVSILLSRKLHTPVKRMLSAMLDHKPFDAAPAPLRKGAMEYDLIAERIHELQRDKNEIRAKLQQQRSVLTSYSYISRLKNINTDINEWKDFLTADERYVVVLYHIRFRLSHTADLPVHADTAVRHLLDHIHILTTGQFEGSHTFQLEKNEIISIMKGASSSSTYPFLEEIRSMLEAEKDQILVSIAVSGDIHQVSEFSRAYHELRSWTAQAKLVEETQLITGSRSLPASVSLSPAQEREFTASLQSGQDVRCLQLIDQALDFMLRKEAGIGQFRFFADSIASRVIYFVEAAQVEPTKIQSLKQWTRGLQDCQCVTDYRQVFRQLLEAACSLLRSKWDAREEPLISKLLKVMQTQYAEDLSLDYLSAKFNLTSTYLSAYIKDKTGLNFSDHMQGIRMEKARELLACTSLTVNEISQQVGYLNITSFNRTFKKVTGITPGAYRKRHWLQSTSQSG</sequence>
<evidence type="ECO:0000256" key="1">
    <source>
        <dbReference type="ARBA" id="ARBA00023015"/>
    </source>
</evidence>
<dbReference type="Gene3D" id="1.10.10.60">
    <property type="entry name" value="Homeodomain-like"/>
    <property type="match status" value="2"/>
</dbReference>
<organism evidence="7 8">
    <name type="scientific">Paenibacillus cineris</name>
    <dbReference type="NCBI Taxonomy" id="237530"/>
    <lineage>
        <taxon>Bacteria</taxon>
        <taxon>Bacillati</taxon>
        <taxon>Bacillota</taxon>
        <taxon>Bacilli</taxon>
        <taxon>Bacillales</taxon>
        <taxon>Paenibacillaceae</taxon>
        <taxon>Paenibacillus</taxon>
    </lineage>
</organism>
<dbReference type="PROSITE" id="PS01124">
    <property type="entry name" value="HTH_ARAC_FAMILY_2"/>
    <property type="match status" value="1"/>
</dbReference>
<protein>
    <recommendedName>
        <fullName evidence="6">HTH araC/xylS-type domain-containing protein</fullName>
    </recommendedName>
</protein>
<feature type="transmembrane region" description="Helical" evidence="5">
    <location>
        <begin position="293"/>
        <end position="316"/>
    </location>
</feature>
<dbReference type="SMART" id="SM00342">
    <property type="entry name" value="HTH_ARAC"/>
    <property type="match status" value="1"/>
</dbReference>
<keyword evidence="5" id="KW-0812">Transmembrane</keyword>
<evidence type="ECO:0000313" key="7">
    <source>
        <dbReference type="EMBL" id="GIO52856.1"/>
    </source>
</evidence>
<evidence type="ECO:0000259" key="6">
    <source>
        <dbReference type="PROSITE" id="PS01124"/>
    </source>
</evidence>
<dbReference type="InterPro" id="IPR009057">
    <property type="entry name" value="Homeodomain-like_sf"/>
</dbReference>
<dbReference type="PANTHER" id="PTHR43280">
    <property type="entry name" value="ARAC-FAMILY TRANSCRIPTIONAL REGULATOR"/>
    <property type="match status" value="1"/>
</dbReference>
<keyword evidence="5" id="KW-0472">Membrane</keyword>
<gene>
    <name evidence="7" type="ORF">J21TS7_11740</name>
</gene>
<keyword evidence="8" id="KW-1185">Reference proteome</keyword>
<dbReference type="Pfam" id="PF12833">
    <property type="entry name" value="HTH_18"/>
    <property type="match status" value="1"/>
</dbReference>
<dbReference type="InterPro" id="IPR020449">
    <property type="entry name" value="Tscrpt_reg_AraC-type_HTH"/>
</dbReference>